<feature type="region of interest" description="Disordered" evidence="1">
    <location>
        <begin position="77"/>
        <end position="110"/>
    </location>
</feature>
<dbReference type="EMBL" id="CP020370">
    <property type="protein sequence ID" value="AUB79884.1"/>
    <property type="molecule type" value="Genomic_DNA"/>
</dbReference>
<reference evidence="2 3" key="1">
    <citation type="submission" date="2017-03" db="EMBL/GenBank/DDBJ databases">
        <title>Complete genome sequence of Candidatus 'Thiodictyon syntrophicum' sp. nov. strain Cad16T, a photolithoautotroph purple sulfur bacterium isolated from an alpine meromictic lake.</title>
        <authorList>
            <person name="Luedin S.M."/>
            <person name="Pothier J.F."/>
            <person name="Danza F."/>
            <person name="Storelli N."/>
            <person name="Wittwer M."/>
            <person name="Tonolla M."/>
        </authorList>
    </citation>
    <scope>NUCLEOTIDE SEQUENCE [LARGE SCALE GENOMIC DNA]</scope>
    <source>
        <strain evidence="2 3">Cad16T</strain>
    </source>
</reference>
<proteinExistence type="predicted"/>
<dbReference type="AlphaFoldDB" id="A0A2K8U2S5"/>
<gene>
    <name evidence="2" type="ORF">THSYN_02190</name>
</gene>
<dbReference type="Proteomes" id="UP000232638">
    <property type="component" value="Chromosome"/>
</dbReference>
<accession>A0A2K8U2S5</accession>
<dbReference type="KEGG" id="tsy:THSYN_02190"/>
<organism evidence="2 3">
    <name type="scientific">Candidatus Thiodictyon syntrophicum</name>
    <dbReference type="NCBI Taxonomy" id="1166950"/>
    <lineage>
        <taxon>Bacteria</taxon>
        <taxon>Pseudomonadati</taxon>
        <taxon>Pseudomonadota</taxon>
        <taxon>Gammaproteobacteria</taxon>
        <taxon>Chromatiales</taxon>
        <taxon>Chromatiaceae</taxon>
        <taxon>Thiodictyon</taxon>
    </lineage>
</organism>
<evidence type="ECO:0000256" key="1">
    <source>
        <dbReference type="SAM" id="MobiDB-lite"/>
    </source>
</evidence>
<name>A0A2K8U2S5_9GAMM</name>
<sequence>MLTVLTPSPWVGLGRAGDAAQLGPPGFCADGRCYAFAQVGVLDDSGLPEAAGAADTGGATVKHRDGPVFVVPHGVVPATGARGAGHRRPRAAVSPARQVRHGRDGTAGPQ</sequence>
<protein>
    <submittedName>
        <fullName evidence="2">Uncharacterized protein</fullName>
    </submittedName>
</protein>
<keyword evidence="3" id="KW-1185">Reference proteome</keyword>
<evidence type="ECO:0000313" key="2">
    <source>
        <dbReference type="EMBL" id="AUB79884.1"/>
    </source>
</evidence>
<evidence type="ECO:0000313" key="3">
    <source>
        <dbReference type="Proteomes" id="UP000232638"/>
    </source>
</evidence>